<dbReference type="AlphaFoldDB" id="A0A511JK45"/>
<dbReference type="EMBL" id="BJWH01000008">
    <property type="protein sequence ID" value="GEL98380.1"/>
    <property type="molecule type" value="Genomic_DNA"/>
</dbReference>
<evidence type="ECO:0000313" key="2">
    <source>
        <dbReference type="EMBL" id="GEL98380.1"/>
    </source>
</evidence>
<comment type="caution">
    <text evidence="2">The sequence shown here is derived from an EMBL/GenBank/DDBJ whole genome shotgun (WGS) entry which is preliminary data.</text>
</comment>
<name>A0A511JK45_9CELL</name>
<keyword evidence="3" id="KW-1185">Reference proteome</keyword>
<dbReference type="Proteomes" id="UP000321049">
    <property type="component" value="Unassembled WGS sequence"/>
</dbReference>
<evidence type="ECO:0000256" key="1">
    <source>
        <dbReference type="SAM" id="Phobius"/>
    </source>
</evidence>
<keyword evidence="1" id="KW-0812">Transmembrane</keyword>
<gene>
    <name evidence="2" type="ORF">CTE05_19270</name>
</gene>
<evidence type="ECO:0000313" key="3">
    <source>
        <dbReference type="Proteomes" id="UP000321049"/>
    </source>
</evidence>
<keyword evidence="1" id="KW-1133">Transmembrane helix</keyword>
<sequence length="294" mass="31565">MGDEPVALGADPPEALAVAGATVLDPGLRGHRPIVATGLCLNPSQSSADDRDVQALLVFDLFPPRAHPDVVRTALLWSTTAFVLICLWSVWRREQAIRKVTREFPVDRGEVRRAARALTLLGRPRAVIPADAYARTHRVVVAPLGDGRPGESFWGPGENRAPGDLSPDGSRLDVGMVLAERTHLLVVCLGRVGTRLGDVEVHPAAERVRVARESLVPPQAPIGPVSRVDSAMGVGWRTTCTSGGASTLTDTHVDRDGWAFVVGVVSYSWHERAVGALDAILSTWEWIEDGQPVA</sequence>
<keyword evidence="1" id="KW-0472">Membrane</keyword>
<protein>
    <submittedName>
        <fullName evidence="2">Uncharacterized protein</fullName>
    </submittedName>
</protein>
<proteinExistence type="predicted"/>
<feature type="transmembrane region" description="Helical" evidence="1">
    <location>
        <begin position="70"/>
        <end position="91"/>
    </location>
</feature>
<organism evidence="2 3">
    <name type="scientific">Cellulomonas terrae</name>
    <dbReference type="NCBI Taxonomy" id="311234"/>
    <lineage>
        <taxon>Bacteria</taxon>
        <taxon>Bacillati</taxon>
        <taxon>Actinomycetota</taxon>
        <taxon>Actinomycetes</taxon>
        <taxon>Micrococcales</taxon>
        <taxon>Cellulomonadaceae</taxon>
        <taxon>Cellulomonas</taxon>
    </lineage>
</organism>
<accession>A0A511JK45</accession>
<reference evidence="2 3" key="1">
    <citation type="submission" date="2019-07" db="EMBL/GenBank/DDBJ databases">
        <title>Whole genome shotgun sequence of Cellulomonas terrae NBRC 100819.</title>
        <authorList>
            <person name="Hosoyama A."/>
            <person name="Uohara A."/>
            <person name="Ohji S."/>
            <person name="Ichikawa N."/>
        </authorList>
    </citation>
    <scope>NUCLEOTIDE SEQUENCE [LARGE SCALE GENOMIC DNA]</scope>
    <source>
        <strain evidence="2 3">NBRC 100819</strain>
    </source>
</reference>